<keyword evidence="2" id="KW-0833">Ubl conjugation pathway</keyword>
<dbReference type="STRING" id="62062.ENSHHUP00000033159"/>
<dbReference type="InterPro" id="IPR016024">
    <property type="entry name" value="ARM-type_fold"/>
</dbReference>
<protein>
    <recommendedName>
        <fullName evidence="3">Protein zer-1 homolog-like C-terminal domain-containing protein</fullName>
    </recommendedName>
</protein>
<sequence length="772" mass="85251">MILQSDGKYLYLKKKMAEESCPVALSELCLAQVCLSLDSLCSTQPDGSLRLSWAPLLPQEMADQLLHKMAAQGTLNDRTVGIFRNCEQLRLRRACVRSSPLSAEAFCLALCPHRLQELDASGVLGGLTCAHILSGLASNPECRVSLQKLTLSRLQLGWMSLEVEEEQVGFSSLQGLRTLNLANTDLTDPFLEDICTLPQLEVLDISSTPVTELSALLGCRLTLRSLTAHGLRQLDMSPARVISILSQLHALRHLDLSDDRFASAPPSAENDEGGEGDEAVRLLLEGGSRILPALVSLDVSGRKKVTEWAVTAFVEGRSGLVFLGLLATGAGSCDVLSGKDNLKVTGEANEKQICESLRRYRERECFTREALVHLYQLTNNMFGQTRPDILKLVLGGMQNYSDSLHVQLVASACVFNLTNQDMAVGMPHPLLSAVVHQVLEAMRNFPSHQQLQKNCLLVFCSDTILQDVPFDRFEAAKLVMNWLSGHVDRTLQRMAVAVISILVAKLSTEQTTQLGADIFIMKQLLGIVQQKAMAGVVDSTLKFALSALWNLTDETPTASRHFIQCQGLELYEEVLETYSSESSIQQKVLGLLNNIAEVEELQSDMMEEDLLEHVVTLLQGPQVEVGVSYFAGGILAHLTSRQDAWTLDQGLRQTILEQLHAAILTWALPEREMVSYRSFRPFFSLLQTSQPAGVQLWAVWAMRLVCTQNGVQYCHMLQEEGAVELLKTLSSDLDTHSNVRGMAECILGMVERHQTISNPLRTQPEKGHHGRS</sequence>
<dbReference type="Gene3D" id="1.25.10.10">
    <property type="entry name" value="Leucine-rich Repeat Variant"/>
    <property type="match status" value="1"/>
</dbReference>
<dbReference type="PANTHER" id="PTHR12904:SF22">
    <property type="entry name" value="ZYG-11 FAMILY MEMBER B, CELL CYCLE REGULATOR"/>
    <property type="match status" value="1"/>
</dbReference>
<dbReference type="Ensembl" id="ENSHHUT00000034507.1">
    <property type="protein sequence ID" value="ENSHHUP00000033159.1"/>
    <property type="gene ID" value="ENSHHUG00000020961.1"/>
</dbReference>
<dbReference type="InterPro" id="IPR032675">
    <property type="entry name" value="LRR_dom_sf"/>
</dbReference>
<dbReference type="GO" id="GO:0031462">
    <property type="term" value="C:Cul2-RING ubiquitin ligase complex"/>
    <property type="evidence" value="ECO:0007669"/>
    <property type="project" value="TreeGrafter"/>
</dbReference>
<name>A0A4W5M5P3_9TELE</name>
<reference evidence="5" key="1">
    <citation type="submission" date="2018-06" db="EMBL/GenBank/DDBJ databases">
        <title>Genome assembly of Danube salmon.</title>
        <authorList>
            <person name="Macqueen D.J."/>
            <person name="Gundappa M.K."/>
        </authorList>
    </citation>
    <scope>NUCLEOTIDE SEQUENCE [LARGE SCALE GENOMIC DNA]</scope>
</reference>
<evidence type="ECO:0000259" key="3">
    <source>
        <dbReference type="Pfam" id="PF22964"/>
    </source>
</evidence>
<dbReference type="SUPFAM" id="SSF52047">
    <property type="entry name" value="RNI-like"/>
    <property type="match status" value="1"/>
</dbReference>
<dbReference type="GeneTree" id="ENSGT00530000063187"/>
<dbReference type="AlphaFoldDB" id="A0A4W5M5P3"/>
<comment type="similarity">
    <text evidence="1">Belongs to the zyg-11 family.</text>
</comment>
<dbReference type="InterPro" id="IPR055142">
    <property type="entry name" value="ZER1-like_C"/>
</dbReference>
<evidence type="ECO:0000256" key="2">
    <source>
        <dbReference type="ARBA" id="ARBA00022786"/>
    </source>
</evidence>
<proteinExistence type="inferred from homology"/>
<dbReference type="SUPFAM" id="SSF48371">
    <property type="entry name" value="ARM repeat"/>
    <property type="match status" value="1"/>
</dbReference>
<accession>A0A4W5M5P3</accession>
<dbReference type="PANTHER" id="PTHR12904">
    <property type="match status" value="1"/>
</dbReference>
<reference evidence="4" key="2">
    <citation type="submission" date="2025-08" db="UniProtKB">
        <authorList>
            <consortium name="Ensembl"/>
        </authorList>
    </citation>
    <scope>IDENTIFICATION</scope>
</reference>
<evidence type="ECO:0000256" key="1">
    <source>
        <dbReference type="ARBA" id="ARBA00009420"/>
    </source>
</evidence>
<dbReference type="Gene3D" id="3.80.10.10">
    <property type="entry name" value="Ribonuclease Inhibitor"/>
    <property type="match status" value="1"/>
</dbReference>
<dbReference type="InterPro" id="IPR051341">
    <property type="entry name" value="Zyg-11_UBL_adapter"/>
</dbReference>
<organism evidence="4 5">
    <name type="scientific">Hucho hucho</name>
    <name type="common">huchen</name>
    <dbReference type="NCBI Taxonomy" id="62062"/>
    <lineage>
        <taxon>Eukaryota</taxon>
        <taxon>Metazoa</taxon>
        <taxon>Chordata</taxon>
        <taxon>Craniata</taxon>
        <taxon>Vertebrata</taxon>
        <taxon>Euteleostomi</taxon>
        <taxon>Actinopterygii</taxon>
        <taxon>Neopterygii</taxon>
        <taxon>Teleostei</taxon>
        <taxon>Protacanthopterygii</taxon>
        <taxon>Salmoniformes</taxon>
        <taxon>Salmonidae</taxon>
        <taxon>Salmoninae</taxon>
        <taxon>Hucho</taxon>
    </lineage>
</organism>
<evidence type="ECO:0000313" key="5">
    <source>
        <dbReference type="Proteomes" id="UP000314982"/>
    </source>
</evidence>
<dbReference type="Pfam" id="PF22964">
    <property type="entry name" value="ZER1-like_2nd"/>
    <property type="match status" value="1"/>
</dbReference>
<keyword evidence="5" id="KW-1185">Reference proteome</keyword>
<feature type="domain" description="Protein zer-1 homolog-like C-terminal" evidence="3">
    <location>
        <begin position="397"/>
        <end position="751"/>
    </location>
</feature>
<dbReference type="Proteomes" id="UP000314982">
    <property type="component" value="Unassembled WGS sequence"/>
</dbReference>
<reference evidence="4" key="3">
    <citation type="submission" date="2025-09" db="UniProtKB">
        <authorList>
            <consortium name="Ensembl"/>
        </authorList>
    </citation>
    <scope>IDENTIFICATION</scope>
</reference>
<evidence type="ECO:0000313" key="4">
    <source>
        <dbReference type="Ensembl" id="ENSHHUP00000033159.1"/>
    </source>
</evidence>
<dbReference type="InterPro" id="IPR011989">
    <property type="entry name" value="ARM-like"/>
</dbReference>